<dbReference type="GO" id="GO:0005524">
    <property type="term" value="F:ATP binding"/>
    <property type="evidence" value="ECO:0007669"/>
    <property type="project" value="InterPro"/>
</dbReference>
<keyword evidence="3" id="KW-1185">Reference proteome</keyword>
<evidence type="ECO:0000313" key="2">
    <source>
        <dbReference type="EMBL" id="RIA94329.1"/>
    </source>
</evidence>
<dbReference type="STRING" id="658196.A0A397TAF4"/>
<dbReference type="SUPFAM" id="SSF56112">
    <property type="entry name" value="Protein kinase-like (PK-like)"/>
    <property type="match status" value="1"/>
</dbReference>
<reference evidence="2 3" key="1">
    <citation type="submission" date="2018-06" db="EMBL/GenBank/DDBJ databases">
        <title>Comparative genomics reveals the genomic features of Rhizophagus irregularis, R. cerebriforme, R. diaphanum and Gigaspora rosea, and their symbiotic lifestyle signature.</title>
        <authorList>
            <person name="Morin E."/>
            <person name="San Clemente H."/>
            <person name="Chen E.C.H."/>
            <person name="De La Providencia I."/>
            <person name="Hainaut M."/>
            <person name="Kuo A."/>
            <person name="Kohler A."/>
            <person name="Murat C."/>
            <person name="Tang N."/>
            <person name="Roy S."/>
            <person name="Loubradou J."/>
            <person name="Henrissat B."/>
            <person name="Grigoriev I.V."/>
            <person name="Corradi N."/>
            <person name="Roux C."/>
            <person name="Martin F.M."/>
        </authorList>
    </citation>
    <scope>NUCLEOTIDE SEQUENCE [LARGE SCALE GENOMIC DNA]</scope>
    <source>
        <strain evidence="2 3">DAOM 227022</strain>
    </source>
</reference>
<comment type="caution">
    <text evidence="2">The sequence shown here is derived from an EMBL/GenBank/DDBJ whole genome shotgun (WGS) entry which is preliminary data.</text>
</comment>
<keyword evidence="2" id="KW-0808">Transferase</keyword>
<dbReference type="Proteomes" id="UP000265703">
    <property type="component" value="Unassembled WGS sequence"/>
</dbReference>
<proteinExistence type="predicted"/>
<dbReference type="OrthoDB" id="2355690at2759"/>
<dbReference type="PANTHER" id="PTHR44329">
    <property type="entry name" value="SERINE/THREONINE-PROTEIN KINASE TNNI3K-RELATED"/>
    <property type="match status" value="1"/>
</dbReference>
<dbReference type="InterPro" id="IPR051681">
    <property type="entry name" value="Ser/Thr_Kinases-Pseudokinases"/>
</dbReference>
<protein>
    <submittedName>
        <fullName evidence="2">Kinase-like domain-containing protein</fullName>
    </submittedName>
</protein>
<dbReference type="GO" id="GO:0004674">
    <property type="term" value="F:protein serine/threonine kinase activity"/>
    <property type="evidence" value="ECO:0007669"/>
    <property type="project" value="TreeGrafter"/>
</dbReference>
<evidence type="ECO:0000313" key="3">
    <source>
        <dbReference type="Proteomes" id="UP000265703"/>
    </source>
</evidence>
<dbReference type="AlphaFoldDB" id="A0A397TAF4"/>
<keyword evidence="2" id="KW-0418">Kinase</keyword>
<dbReference type="InterPro" id="IPR001245">
    <property type="entry name" value="Ser-Thr/Tyr_kinase_cat_dom"/>
</dbReference>
<dbReference type="InterPro" id="IPR000719">
    <property type="entry name" value="Prot_kinase_dom"/>
</dbReference>
<organism evidence="2 3">
    <name type="scientific">Glomus cerebriforme</name>
    <dbReference type="NCBI Taxonomy" id="658196"/>
    <lineage>
        <taxon>Eukaryota</taxon>
        <taxon>Fungi</taxon>
        <taxon>Fungi incertae sedis</taxon>
        <taxon>Mucoromycota</taxon>
        <taxon>Glomeromycotina</taxon>
        <taxon>Glomeromycetes</taxon>
        <taxon>Glomerales</taxon>
        <taxon>Glomeraceae</taxon>
        <taxon>Glomus</taxon>
    </lineage>
</organism>
<name>A0A397TAF4_9GLOM</name>
<dbReference type="Gene3D" id="1.10.510.10">
    <property type="entry name" value="Transferase(Phosphotransferase) domain 1"/>
    <property type="match status" value="1"/>
</dbReference>
<gene>
    <name evidence="2" type="ORF">C1645_818143</name>
</gene>
<sequence length="499" mass="57854">MELINANSKFEEKPKNSWKCFDYGEYQGHVSLFDSSITESEKIGKVIYVDDLEKRKQVYGICGECKQPGTGEWWCHPCNSERFKNNFNNWTSGNKDIDEFIQQSQLNAFYHKTVLEWVPFENFQKINYLTSGGFGKIYSAIWTEGHITFWNIENQKWKRRSKEKVALKSLDNSSDISTEFLNEIKSHLQVHLYDVIQCHGITQDPDTKDYMMILDFCEDGNLRNYLNKNYVGYESKIQKLFGISRGLLDIHNAGKVHKDFHSGNILFGYDNPYISDLGMCQPANVKAQREGIYGVLPYMAPEVIRGHHYEKAADIYSFGIMMNEFISEEIPYNDIPHDDFLAIKICKGLRPNISQETPKLLSDLIIKCWDAKIENRPTTKELCQILKRWSNSDYSKDGKDGNEIYSQIENFDKISLKKFNNRTKKNNSKNIRTHPQAIYTSRLLNFKDLPKPVNSSNIQLNLVDTDYAIQSAFENPIVSECLDVQLSELDLNEIDEDDD</sequence>
<evidence type="ECO:0000259" key="1">
    <source>
        <dbReference type="PROSITE" id="PS50011"/>
    </source>
</evidence>
<dbReference type="EMBL" id="QKYT01000083">
    <property type="protein sequence ID" value="RIA94329.1"/>
    <property type="molecule type" value="Genomic_DNA"/>
</dbReference>
<dbReference type="Pfam" id="PF07714">
    <property type="entry name" value="PK_Tyr_Ser-Thr"/>
    <property type="match status" value="1"/>
</dbReference>
<accession>A0A397TAF4</accession>
<dbReference type="PROSITE" id="PS50011">
    <property type="entry name" value="PROTEIN_KINASE_DOM"/>
    <property type="match status" value="1"/>
</dbReference>
<feature type="domain" description="Protein kinase" evidence="1">
    <location>
        <begin position="123"/>
        <end position="390"/>
    </location>
</feature>
<dbReference type="InterPro" id="IPR011009">
    <property type="entry name" value="Kinase-like_dom_sf"/>
</dbReference>